<evidence type="ECO:0000256" key="2">
    <source>
        <dbReference type="ARBA" id="ARBA00022473"/>
    </source>
</evidence>
<dbReference type="InterPro" id="IPR010369">
    <property type="entry name" value="SOK"/>
</dbReference>
<dbReference type="PANTHER" id="PTHR31083:SF18">
    <property type="entry name" value="PROTEIN SOSEKI 2"/>
    <property type="match status" value="1"/>
</dbReference>
<keyword evidence="4" id="KW-0132">Cell division</keyword>
<dbReference type="PANTHER" id="PTHR31083">
    <property type="entry name" value="UPSTREAM OF FLC PROTEIN (DUF966)"/>
    <property type="match status" value="1"/>
</dbReference>
<evidence type="ECO:0000313" key="11">
    <source>
        <dbReference type="Proteomes" id="UP000027120"/>
    </source>
</evidence>
<evidence type="ECO:0000256" key="8">
    <source>
        <dbReference type="SAM" id="MobiDB-lite"/>
    </source>
</evidence>
<accession>A0A067EN75</accession>
<keyword evidence="2" id="KW-0217">Developmental protein</keyword>
<dbReference type="Proteomes" id="UP000027120">
    <property type="component" value="Unassembled WGS sequence"/>
</dbReference>
<dbReference type="EMBL" id="KK784971">
    <property type="protein sequence ID" value="KDO56624.1"/>
    <property type="molecule type" value="Genomic_DNA"/>
</dbReference>
<evidence type="ECO:0000256" key="7">
    <source>
        <dbReference type="ARBA" id="ARBA00024211"/>
    </source>
</evidence>
<comment type="subcellular location">
    <subcellularLocation>
        <location evidence="1">Cell membrane</location>
        <topology evidence="1">Peripheral membrane protein</topology>
        <orientation evidence="1">Cytoplasmic side</orientation>
    </subcellularLocation>
</comment>
<keyword evidence="11" id="KW-1185">Reference proteome</keyword>
<sequence>MGTQQRIKPLKNVQVVYYLTKNGQLKHPHYMEVTHLPNQSLHLKGVSTYKHEDQESHHNNNKIPNPNNPNSSNNEKNNTSKRFEYGDPFASEPLALSRNSSVLLNLISCGNLVVAKANNMPTA</sequence>
<gene>
    <name evidence="10" type="ORF">CISIN_1g0457791mg</name>
</gene>
<keyword evidence="6" id="KW-0131">Cell cycle</keyword>
<name>A0A067EN75_CITSI</name>
<dbReference type="GO" id="GO:0051301">
    <property type="term" value="P:cell division"/>
    <property type="evidence" value="ECO:0007669"/>
    <property type="project" value="UniProtKB-KW"/>
</dbReference>
<keyword evidence="3" id="KW-1003">Cell membrane</keyword>
<protein>
    <recommendedName>
        <fullName evidence="9">SOSEKI DIX-like domain-containing protein</fullName>
    </recommendedName>
</protein>
<evidence type="ECO:0000259" key="9">
    <source>
        <dbReference type="Pfam" id="PF06136"/>
    </source>
</evidence>
<evidence type="ECO:0000256" key="4">
    <source>
        <dbReference type="ARBA" id="ARBA00022618"/>
    </source>
</evidence>
<evidence type="ECO:0000313" key="10">
    <source>
        <dbReference type="EMBL" id="KDO56624.1"/>
    </source>
</evidence>
<dbReference type="STRING" id="2711.A0A067EN75"/>
<proteinExistence type="inferred from homology"/>
<comment type="similarity">
    <text evidence="7">Belongs to the SOSEKI family.</text>
</comment>
<feature type="non-terminal residue" evidence="10">
    <location>
        <position position="123"/>
    </location>
</feature>
<dbReference type="AlphaFoldDB" id="A0A067EN75"/>
<dbReference type="GO" id="GO:0005886">
    <property type="term" value="C:plasma membrane"/>
    <property type="evidence" value="ECO:0007669"/>
    <property type="project" value="UniProtKB-SubCell"/>
</dbReference>
<dbReference type="GO" id="GO:0051258">
    <property type="term" value="P:protein polymerization"/>
    <property type="evidence" value="ECO:0007669"/>
    <property type="project" value="UniProtKB-ARBA"/>
</dbReference>
<feature type="domain" description="SOSEKI DIX-like" evidence="9">
    <location>
        <begin position="13"/>
        <end position="46"/>
    </location>
</feature>
<dbReference type="InterPro" id="IPR048351">
    <property type="entry name" value="SOK_DIX"/>
</dbReference>
<feature type="region of interest" description="Disordered" evidence="8">
    <location>
        <begin position="42"/>
        <end position="86"/>
    </location>
</feature>
<feature type="compositionally biased region" description="Basic and acidic residues" evidence="8">
    <location>
        <begin position="49"/>
        <end position="58"/>
    </location>
</feature>
<organism evidence="10 11">
    <name type="scientific">Citrus sinensis</name>
    <name type="common">Sweet orange</name>
    <name type="synonym">Citrus aurantium var. sinensis</name>
    <dbReference type="NCBI Taxonomy" id="2711"/>
    <lineage>
        <taxon>Eukaryota</taxon>
        <taxon>Viridiplantae</taxon>
        <taxon>Streptophyta</taxon>
        <taxon>Embryophyta</taxon>
        <taxon>Tracheophyta</taxon>
        <taxon>Spermatophyta</taxon>
        <taxon>Magnoliopsida</taxon>
        <taxon>eudicotyledons</taxon>
        <taxon>Gunneridae</taxon>
        <taxon>Pentapetalae</taxon>
        <taxon>rosids</taxon>
        <taxon>malvids</taxon>
        <taxon>Sapindales</taxon>
        <taxon>Rutaceae</taxon>
        <taxon>Aurantioideae</taxon>
        <taxon>Citrus</taxon>
    </lineage>
</organism>
<keyword evidence="5" id="KW-0472">Membrane</keyword>
<evidence type="ECO:0000256" key="6">
    <source>
        <dbReference type="ARBA" id="ARBA00023306"/>
    </source>
</evidence>
<evidence type="ECO:0000256" key="5">
    <source>
        <dbReference type="ARBA" id="ARBA00023136"/>
    </source>
</evidence>
<evidence type="ECO:0000256" key="3">
    <source>
        <dbReference type="ARBA" id="ARBA00022475"/>
    </source>
</evidence>
<reference evidence="10 11" key="1">
    <citation type="submission" date="2014-04" db="EMBL/GenBank/DDBJ databases">
        <authorList>
            <consortium name="International Citrus Genome Consortium"/>
            <person name="Gmitter F."/>
            <person name="Chen C."/>
            <person name="Farmerie W."/>
            <person name="Harkins T."/>
            <person name="Desany B."/>
            <person name="Mohiuddin M."/>
            <person name="Kodira C."/>
            <person name="Borodovsky M."/>
            <person name="Lomsadze A."/>
            <person name="Burns P."/>
            <person name="Jenkins J."/>
            <person name="Prochnik S."/>
            <person name="Shu S."/>
            <person name="Chapman J."/>
            <person name="Pitluck S."/>
            <person name="Schmutz J."/>
            <person name="Rokhsar D."/>
        </authorList>
    </citation>
    <scope>NUCLEOTIDE SEQUENCE</scope>
</reference>
<feature type="compositionally biased region" description="Low complexity" evidence="8">
    <location>
        <begin position="61"/>
        <end position="77"/>
    </location>
</feature>
<dbReference type="Pfam" id="PF06136">
    <property type="entry name" value="SOK"/>
    <property type="match status" value="1"/>
</dbReference>
<evidence type="ECO:0000256" key="1">
    <source>
        <dbReference type="ARBA" id="ARBA00004413"/>
    </source>
</evidence>